<reference evidence="6" key="1">
    <citation type="submission" date="2019-02" db="EMBL/GenBank/DDBJ databases">
        <title>Draft genome of the type strain Pelomonas aquatica CCUG 52575T.</title>
        <authorList>
            <person name="Gomila M."/>
            <person name="Lalucat J."/>
        </authorList>
    </citation>
    <scope>NUCLEOTIDE SEQUENCE</scope>
    <source>
        <strain evidence="6">CCUG 52575</strain>
    </source>
</reference>
<comment type="cofactor">
    <cofactor evidence="1 3 5">
        <name>pyridoxal 5'-phosphate</name>
        <dbReference type="ChEBI" id="CHEBI:597326"/>
    </cofactor>
</comment>
<dbReference type="Gene3D" id="3.90.1150.10">
    <property type="entry name" value="Aspartate Aminotransferase, domain 1"/>
    <property type="match status" value="1"/>
</dbReference>
<sequence>MHDPAHRPLPEGLRSETLAVRTALAPSQHGENSEALFLTTAYVQPDAETSARKFSNAEDFTYTRTSNPTVRSLEARLAAMEGTEAAIATSTGMSAILLLAMGTLKAGDHVVCSRSVFGSTINLFAKEFGKFGVEASFVSQTDLAEWRAAIRPTTRLFFAETPTNPLTEVCDIRALADMARAAGAILAVDNTYSTPALQRPAEMGADIIMHSATKYMDGQGRVMAGALCGPNKLIRDVFGPILRTVGMTLSPFNAWVVLKGLETLSLRMKAQSEQALAVARWLEARPEVDRVYYPSLASHPQHELAMRQQGGQGGAVLSFDVKADGPEAARAAAFHVIDSTRVVSIATNLGDTKSIITHPATTSHGRLTEAQRQAAGVGQGLIRLSVGLEHVDDICDDLLRGLSTLKT</sequence>
<protein>
    <recommendedName>
        <fullName evidence="3">O-succinylhomoserine sulfhydrylase</fullName>
        <shortName evidence="3">OSH sulfhydrylase</shortName>
        <shortName evidence="3">OSHS sulfhydrylase</shortName>
        <ecNumber evidence="3">2.5.1.-</ecNumber>
    </recommendedName>
</protein>
<dbReference type="NCBIfam" id="NF006003">
    <property type="entry name" value="PRK08133.1"/>
    <property type="match status" value="1"/>
</dbReference>
<dbReference type="InterPro" id="IPR000277">
    <property type="entry name" value="Cys/Met-Metab_PyrdxlP-dep_enz"/>
</dbReference>
<dbReference type="GO" id="GO:0016846">
    <property type="term" value="F:carbon-sulfur lyase activity"/>
    <property type="evidence" value="ECO:0007669"/>
    <property type="project" value="TreeGrafter"/>
</dbReference>
<comment type="caution">
    <text evidence="6">The sequence shown here is derived from an EMBL/GenBank/DDBJ whole genome shotgun (WGS) entry which is preliminary data.</text>
</comment>
<evidence type="ECO:0000256" key="3">
    <source>
        <dbReference type="HAMAP-Rule" id="MF_02056"/>
    </source>
</evidence>
<dbReference type="SUPFAM" id="SSF53383">
    <property type="entry name" value="PLP-dependent transferases"/>
    <property type="match status" value="1"/>
</dbReference>
<dbReference type="PANTHER" id="PTHR11808:SF80">
    <property type="entry name" value="CYSTATHIONINE GAMMA-LYASE"/>
    <property type="match status" value="1"/>
</dbReference>
<dbReference type="FunFam" id="3.40.640.10:FF:000046">
    <property type="entry name" value="Cystathionine gamma-lyase"/>
    <property type="match status" value="1"/>
</dbReference>
<evidence type="ECO:0000256" key="4">
    <source>
        <dbReference type="PIRSR" id="PIRSR001434-2"/>
    </source>
</evidence>
<keyword evidence="7" id="KW-1185">Reference proteome</keyword>
<comment type="similarity">
    <text evidence="3">Belongs to the trans-sulfuration enzymes family. MetZ subfamily.</text>
</comment>
<dbReference type="GO" id="GO:0016765">
    <property type="term" value="F:transferase activity, transferring alkyl or aryl (other than methyl) groups"/>
    <property type="evidence" value="ECO:0007669"/>
    <property type="project" value="UniProtKB-UniRule"/>
</dbReference>
<dbReference type="HAMAP" id="MF_02056">
    <property type="entry name" value="MetZ"/>
    <property type="match status" value="1"/>
</dbReference>
<dbReference type="Pfam" id="PF01053">
    <property type="entry name" value="Cys_Met_Meta_PP"/>
    <property type="match status" value="1"/>
</dbReference>
<dbReference type="EMBL" id="SGUG01000014">
    <property type="protein sequence ID" value="MDG0863053.1"/>
    <property type="molecule type" value="Genomic_DNA"/>
</dbReference>
<dbReference type="AlphaFoldDB" id="A0A9X4R8B3"/>
<proteinExistence type="inferred from homology"/>
<dbReference type="PIRSF" id="PIRSF001434">
    <property type="entry name" value="CGS"/>
    <property type="match status" value="1"/>
</dbReference>
<dbReference type="GO" id="GO:0071266">
    <property type="term" value="P:'de novo' L-methionine biosynthetic process"/>
    <property type="evidence" value="ECO:0007669"/>
    <property type="project" value="UniProtKB-UniRule"/>
</dbReference>
<keyword evidence="2 3" id="KW-0663">Pyridoxal phosphate</keyword>
<dbReference type="GO" id="GO:0019346">
    <property type="term" value="P:transsulfuration"/>
    <property type="evidence" value="ECO:0007669"/>
    <property type="project" value="InterPro"/>
</dbReference>
<dbReference type="FunFam" id="3.90.1150.10:FF:000033">
    <property type="entry name" value="Cystathionine gamma-synthase"/>
    <property type="match status" value="1"/>
</dbReference>
<keyword evidence="3" id="KW-0028">Amino-acid biosynthesis</keyword>
<evidence type="ECO:0000313" key="7">
    <source>
        <dbReference type="Proteomes" id="UP001152766"/>
    </source>
</evidence>
<dbReference type="InterPro" id="IPR015422">
    <property type="entry name" value="PyrdxlP-dep_Trfase_small"/>
</dbReference>
<dbReference type="GO" id="GO:0005737">
    <property type="term" value="C:cytoplasm"/>
    <property type="evidence" value="ECO:0007669"/>
    <property type="project" value="TreeGrafter"/>
</dbReference>
<keyword evidence="3" id="KW-0808">Transferase</keyword>
<comment type="subunit">
    <text evidence="3">Homotetramer.</text>
</comment>
<dbReference type="InterPro" id="IPR015424">
    <property type="entry name" value="PyrdxlP-dep_Trfase"/>
</dbReference>
<evidence type="ECO:0000256" key="5">
    <source>
        <dbReference type="RuleBase" id="RU362118"/>
    </source>
</evidence>
<comment type="function">
    <text evidence="3">Catalyzes the formation of L-homocysteine from O-succinyl-L-homoserine (OSHS) and hydrogen sulfide.</text>
</comment>
<dbReference type="Proteomes" id="UP001152766">
    <property type="component" value="Unassembled WGS sequence"/>
</dbReference>
<feature type="modified residue" description="N6-(pyridoxal phosphate)lysine" evidence="3 4">
    <location>
        <position position="214"/>
    </location>
</feature>
<dbReference type="EC" id="2.5.1.-" evidence="3"/>
<organism evidence="6 7">
    <name type="scientific">Pelomonas aquatica</name>
    <dbReference type="NCBI Taxonomy" id="431058"/>
    <lineage>
        <taxon>Bacteria</taxon>
        <taxon>Pseudomonadati</taxon>
        <taxon>Pseudomonadota</taxon>
        <taxon>Betaproteobacteria</taxon>
        <taxon>Burkholderiales</taxon>
        <taxon>Sphaerotilaceae</taxon>
        <taxon>Roseateles</taxon>
    </lineage>
</organism>
<dbReference type="InterPro" id="IPR015421">
    <property type="entry name" value="PyrdxlP-dep_Trfase_major"/>
</dbReference>
<keyword evidence="3" id="KW-0486">Methionine biosynthesis</keyword>
<evidence type="ECO:0000256" key="1">
    <source>
        <dbReference type="ARBA" id="ARBA00001933"/>
    </source>
</evidence>
<dbReference type="RefSeq" id="WP_268153241.1">
    <property type="nucleotide sequence ID" value="NZ_JAPPUW010000020.1"/>
</dbReference>
<comment type="catalytic activity">
    <reaction evidence="3">
        <text>O-succinyl-L-homoserine + hydrogen sulfide = L-homocysteine + succinate</text>
        <dbReference type="Rhea" id="RHEA:27826"/>
        <dbReference type="ChEBI" id="CHEBI:29919"/>
        <dbReference type="ChEBI" id="CHEBI:30031"/>
        <dbReference type="ChEBI" id="CHEBI:57661"/>
        <dbReference type="ChEBI" id="CHEBI:58199"/>
    </reaction>
</comment>
<dbReference type="Gene3D" id="3.40.640.10">
    <property type="entry name" value="Type I PLP-dependent aspartate aminotransferase-like (Major domain)"/>
    <property type="match status" value="1"/>
</dbReference>
<dbReference type="InterPro" id="IPR054542">
    <property type="entry name" value="Cys_met_metab_PP"/>
</dbReference>
<dbReference type="GO" id="GO:0030170">
    <property type="term" value="F:pyridoxal phosphate binding"/>
    <property type="evidence" value="ECO:0007669"/>
    <property type="project" value="UniProtKB-UniRule"/>
</dbReference>
<name>A0A9X4R8B3_9BURK</name>
<comment type="pathway">
    <text evidence="3">Amino-acid biosynthesis; L-methionine biosynthesis via de novo pathway; L-homocysteine from O-succinyl-L-homoserine: step 1/1.</text>
</comment>
<dbReference type="PROSITE" id="PS00868">
    <property type="entry name" value="CYS_MET_METAB_PP"/>
    <property type="match status" value="1"/>
</dbReference>
<dbReference type="PANTHER" id="PTHR11808">
    <property type="entry name" value="TRANS-SULFURATION ENZYME FAMILY MEMBER"/>
    <property type="match status" value="1"/>
</dbReference>
<evidence type="ECO:0000256" key="2">
    <source>
        <dbReference type="ARBA" id="ARBA00022898"/>
    </source>
</evidence>
<dbReference type="CDD" id="cd00614">
    <property type="entry name" value="CGS_like"/>
    <property type="match status" value="1"/>
</dbReference>
<accession>A0A9X4R8B3</accession>
<gene>
    <name evidence="3" type="primary">metZ</name>
    <name evidence="6" type="ORF">EXJ73_11310</name>
</gene>
<dbReference type="GO" id="GO:0071268">
    <property type="term" value="P:homocysteine biosynthetic process"/>
    <property type="evidence" value="ECO:0007669"/>
    <property type="project" value="InterPro"/>
</dbReference>
<evidence type="ECO:0000313" key="6">
    <source>
        <dbReference type="EMBL" id="MDG0863053.1"/>
    </source>
</evidence>
<dbReference type="InterPro" id="IPR006234">
    <property type="entry name" value="O-succ-hSer_sulfhydrylase"/>
</dbReference>